<proteinExistence type="predicted"/>
<dbReference type="AlphaFoldDB" id="A0A1B8ZN65"/>
<comment type="caution">
    <text evidence="1">The sequence shown here is derived from an EMBL/GenBank/DDBJ whole genome shotgun (WGS) entry which is preliminary data.</text>
</comment>
<evidence type="ECO:0000313" key="2">
    <source>
        <dbReference type="Proteomes" id="UP000093432"/>
    </source>
</evidence>
<name>A0A1B8ZN65_9FLAO</name>
<dbReference type="Proteomes" id="UP000093432">
    <property type="component" value="Unassembled WGS sequence"/>
</dbReference>
<sequence>MTMNYKIIHNEERLKEFINWLPDLLPHEQYYVQLLARKKYNPETGLKSDKSQLKRFTTTKERLFHKISQLELPLGRYESGGLDISQDNLALYITPNPRDLHKASLLLMREIADKLIRNDNAINPHTSALNIIQTTTSRKLFFDLDIDFKTENHSIAISKFKKDMEDCLNTDCLTLVKTNGGLHCLIKLEDMRKEYQKSWYQKVSQLGCDEYEVTMNGDNVLPVPGCVQGIDFSPYFADR</sequence>
<reference evidence="2" key="1">
    <citation type="submission" date="2016-07" db="EMBL/GenBank/DDBJ databases">
        <authorList>
            <person name="Florea S."/>
            <person name="Webb J.S."/>
            <person name="Jaromczyk J."/>
            <person name="Schardl C.L."/>
        </authorList>
    </citation>
    <scope>NUCLEOTIDE SEQUENCE [LARGE SCALE GENOMIC DNA]</scope>
    <source>
        <strain evidence="2">CC-VM-7</strain>
    </source>
</reference>
<dbReference type="STRING" id="651561.BBI00_01030"/>
<protein>
    <submittedName>
        <fullName evidence="1">Uncharacterized protein</fullName>
    </submittedName>
</protein>
<organism evidence="1 2">
    <name type="scientific">Chryseobacterium arthrosphaerae</name>
    <dbReference type="NCBI Taxonomy" id="651561"/>
    <lineage>
        <taxon>Bacteria</taxon>
        <taxon>Pseudomonadati</taxon>
        <taxon>Bacteroidota</taxon>
        <taxon>Flavobacteriia</taxon>
        <taxon>Flavobacteriales</taxon>
        <taxon>Weeksellaceae</taxon>
        <taxon>Chryseobacterium group</taxon>
        <taxon>Chryseobacterium</taxon>
    </lineage>
</organism>
<evidence type="ECO:0000313" key="1">
    <source>
        <dbReference type="EMBL" id="OCA73007.1"/>
    </source>
</evidence>
<gene>
    <name evidence="1" type="ORF">BBI00_01030</name>
</gene>
<accession>A0A1B8ZN65</accession>
<dbReference type="EMBL" id="MAYG01000001">
    <property type="protein sequence ID" value="OCA73007.1"/>
    <property type="molecule type" value="Genomic_DNA"/>
</dbReference>